<dbReference type="SMART" id="SM00702">
    <property type="entry name" value="P4Hc"/>
    <property type="match status" value="1"/>
</dbReference>
<dbReference type="GO" id="GO:0008198">
    <property type="term" value="F:ferrous iron binding"/>
    <property type="evidence" value="ECO:0007669"/>
    <property type="project" value="TreeGrafter"/>
</dbReference>
<dbReference type="GO" id="GO:0031418">
    <property type="term" value="F:L-ascorbic acid binding"/>
    <property type="evidence" value="ECO:0007669"/>
    <property type="project" value="UniProtKB-KW"/>
</dbReference>
<sequence>MFAITADSRILRLHGVHDYCQSNSYGHESIVNPKSPVYSSRIRLFSVWLQFTWWRMTMTVIPLFAPAAQSHEQATFQAISDDLIAQGFSIQLNAISHELGEQLLHHLLNMSKQKFSPAGIGRESAQQLNRFVRSDEICWINGDTPAGREWLEFASRLKDFLNQQLFLGLFSFETHFAHYGEGDFYKKHRDAFHGQANRVLSVVLYLNPGWQSQDGGELVIYDDEDQQLAKVLPSFATMAVFLSEEFPHEVLPAHRDRYSIAGWFRLNTTTGDKIDPPR</sequence>
<dbReference type="GO" id="GO:0071456">
    <property type="term" value="P:cellular response to hypoxia"/>
    <property type="evidence" value="ECO:0007669"/>
    <property type="project" value="TreeGrafter"/>
</dbReference>
<dbReference type="PANTHER" id="PTHR12907:SF26">
    <property type="entry name" value="HIF PROLYL HYDROXYLASE, ISOFORM C"/>
    <property type="match status" value="1"/>
</dbReference>
<keyword evidence="3" id="KW-0847">Vitamin C</keyword>
<proteinExistence type="predicted"/>
<evidence type="ECO:0000256" key="5">
    <source>
        <dbReference type="ARBA" id="ARBA00023002"/>
    </source>
</evidence>
<dbReference type="EMBL" id="CP133548">
    <property type="protein sequence ID" value="WMS86771.1"/>
    <property type="molecule type" value="Genomic_DNA"/>
</dbReference>
<evidence type="ECO:0000256" key="3">
    <source>
        <dbReference type="ARBA" id="ARBA00022896"/>
    </source>
</evidence>
<evidence type="ECO:0000259" key="7">
    <source>
        <dbReference type="PROSITE" id="PS51471"/>
    </source>
</evidence>
<dbReference type="Proteomes" id="UP001239782">
    <property type="component" value="Chromosome"/>
</dbReference>
<protein>
    <submittedName>
        <fullName evidence="8">2OG-Fe(II) oxygenase</fullName>
    </submittedName>
</protein>
<keyword evidence="6" id="KW-0408">Iron</keyword>
<dbReference type="InterPro" id="IPR051559">
    <property type="entry name" value="HIF_prolyl_hydroxylases"/>
</dbReference>
<evidence type="ECO:0000256" key="1">
    <source>
        <dbReference type="ARBA" id="ARBA00001961"/>
    </source>
</evidence>
<evidence type="ECO:0000256" key="4">
    <source>
        <dbReference type="ARBA" id="ARBA00022964"/>
    </source>
</evidence>
<dbReference type="InterPro" id="IPR005123">
    <property type="entry name" value="Oxoglu/Fe-dep_dioxygenase_dom"/>
</dbReference>
<accession>A0AA51X6F6</accession>
<feature type="domain" description="Fe2OG dioxygenase" evidence="7">
    <location>
        <begin position="165"/>
        <end position="266"/>
    </location>
</feature>
<dbReference type="PANTHER" id="PTHR12907">
    <property type="entry name" value="EGL NINE HOMOLOG-RELATED"/>
    <property type="match status" value="1"/>
</dbReference>
<dbReference type="Gene3D" id="2.60.120.620">
    <property type="entry name" value="q2cbj1_9rhob like domain"/>
    <property type="match status" value="1"/>
</dbReference>
<gene>
    <name evidence="8" type="ORF">Q9312_16235</name>
</gene>
<evidence type="ECO:0000256" key="2">
    <source>
        <dbReference type="ARBA" id="ARBA00022723"/>
    </source>
</evidence>
<evidence type="ECO:0000313" key="9">
    <source>
        <dbReference type="Proteomes" id="UP001239782"/>
    </source>
</evidence>
<dbReference type="PROSITE" id="PS51471">
    <property type="entry name" value="FE2OG_OXY"/>
    <property type="match status" value="1"/>
</dbReference>
<comment type="cofactor">
    <cofactor evidence="1">
        <name>L-ascorbate</name>
        <dbReference type="ChEBI" id="CHEBI:38290"/>
    </cofactor>
</comment>
<dbReference type="AlphaFoldDB" id="A0AA51X6F6"/>
<keyword evidence="2" id="KW-0479">Metal-binding</keyword>
<name>A0AA51X6F6_9GAMM</name>
<evidence type="ECO:0000256" key="6">
    <source>
        <dbReference type="ARBA" id="ARBA00023004"/>
    </source>
</evidence>
<dbReference type="RefSeq" id="WP_309201916.1">
    <property type="nucleotide sequence ID" value="NZ_CP133548.1"/>
</dbReference>
<dbReference type="InterPro" id="IPR006620">
    <property type="entry name" value="Pro_4_hyd_alph"/>
</dbReference>
<evidence type="ECO:0000313" key="8">
    <source>
        <dbReference type="EMBL" id="WMS86771.1"/>
    </source>
</evidence>
<keyword evidence="9" id="KW-1185">Reference proteome</keyword>
<organism evidence="8 9">
    <name type="scientific">Pleionea litopenaei</name>
    <dbReference type="NCBI Taxonomy" id="3070815"/>
    <lineage>
        <taxon>Bacteria</taxon>
        <taxon>Pseudomonadati</taxon>
        <taxon>Pseudomonadota</taxon>
        <taxon>Gammaproteobacteria</taxon>
        <taxon>Oceanospirillales</taxon>
        <taxon>Pleioneaceae</taxon>
        <taxon>Pleionea</taxon>
    </lineage>
</organism>
<dbReference type="GO" id="GO:0031543">
    <property type="term" value="F:peptidyl-proline dioxygenase activity"/>
    <property type="evidence" value="ECO:0007669"/>
    <property type="project" value="TreeGrafter"/>
</dbReference>
<keyword evidence="4" id="KW-0223">Dioxygenase</keyword>
<dbReference type="KEGG" id="plei:Q9312_16235"/>
<keyword evidence="5" id="KW-0560">Oxidoreductase</keyword>
<reference evidence="8 9" key="1">
    <citation type="submission" date="2023-08" db="EMBL/GenBank/DDBJ databases">
        <title>Pleionea litopenaei sp. nov., isolated from stomach of juvenile Litopenaeus vannamei.</title>
        <authorList>
            <person name="Rho A.M."/>
            <person name="Hwang C.Y."/>
        </authorList>
    </citation>
    <scope>NUCLEOTIDE SEQUENCE [LARGE SCALE GENOMIC DNA]</scope>
    <source>
        <strain evidence="8 9">HL-JVS1</strain>
    </source>
</reference>
<dbReference type="InterPro" id="IPR044862">
    <property type="entry name" value="Pro_4_hyd_alph_FE2OG_OXY"/>
</dbReference>
<dbReference type="Pfam" id="PF13640">
    <property type="entry name" value="2OG-FeII_Oxy_3"/>
    <property type="match status" value="1"/>
</dbReference>